<dbReference type="AlphaFoldDB" id="A0A160V7C2"/>
<protein>
    <submittedName>
        <fullName evidence="1">Uncharacterized protein</fullName>
    </submittedName>
</protein>
<evidence type="ECO:0000313" key="1">
    <source>
        <dbReference type="EMBL" id="CUV01732.1"/>
    </source>
</evidence>
<sequence length="44" mass="4787">MGGQIAEHPLALWMGEVQSHRLATSTFDGPVKRVRAVGPVDERS</sequence>
<organism evidence="1">
    <name type="scientific">hydrothermal vent metagenome</name>
    <dbReference type="NCBI Taxonomy" id="652676"/>
    <lineage>
        <taxon>unclassified sequences</taxon>
        <taxon>metagenomes</taxon>
        <taxon>ecological metagenomes</taxon>
    </lineage>
</organism>
<dbReference type="EMBL" id="FAXA01000124">
    <property type="protein sequence ID" value="CUV01732.1"/>
    <property type="molecule type" value="Genomic_DNA"/>
</dbReference>
<proteinExistence type="predicted"/>
<gene>
    <name evidence="1" type="ORF">MGWOODY_Clf885</name>
</gene>
<accession>A0A160V7C2</accession>
<name>A0A160V7C2_9ZZZZ</name>
<reference evidence="1" key="1">
    <citation type="submission" date="2015-10" db="EMBL/GenBank/DDBJ databases">
        <authorList>
            <person name="Gilbert D.G."/>
        </authorList>
    </citation>
    <scope>NUCLEOTIDE SEQUENCE</scope>
</reference>